<dbReference type="PROSITE" id="PS50920">
    <property type="entry name" value="SOLCAR"/>
    <property type="match status" value="3"/>
</dbReference>
<name>A0ABP0J6F7_9DINO</name>
<dbReference type="Gene3D" id="1.50.40.10">
    <property type="entry name" value="Mitochondrial carrier domain"/>
    <property type="match status" value="1"/>
</dbReference>
<comment type="subcellular location">
    <subcellularLocation>
        <location evidence="1">Membrane</location>
        <topology evidence="1">Multi-pass membrane protein</topology>
    </subcellularLocation>
</comment>
<dbReference type="InterPro" id="IPR018108">
    <property type="entry name" value="MCP_transmembrane"/>
</dbReference>
<dbReference type="Proteomes" id="UP001642484">
    <property type="component" value="Unassembled WGS sequence"/>
</dbReference>
<evidence type="ECO:0000256" key="10">
    <source>
        <dbReference type="SAM" id="Phobius"/>
    </source>
</evidence>
<evidence type="ECO:0000256" key="3">
    <source>
        <dbReference type="ARBA" id="ARBA00022448"/>
    </source>
</evidence>
<dbReference type="InterPro" id="IPR050391">
    <property type="entry name" value="Mito_Metabolite_Transporter"/>
</dbReference>
<dbReference type="EMBL" id="CAXAMN010004558">
    <property type="protein sequence ID" value="CAK9009907.1"/>
    <property type="molecule type" value="Genomic_DNA"/>
</dbReference>
<gene>
    <name evidence="11" type="ORF">CCMP2556_LOCUS9860</name>
</gene>
<keyword evidence="5" id="KW-0677">Repeat</keyword>
<evidence type="ECO:0000256" key="4">
    <source>
        <dbReference type="ARBA" id="ARBA00022692"/>
    </source>
</evidence>
<protein>
    <submittedName>
        <fullName evidence="11">Uncharacterized protein</fullName>
    </submittedName>
</protein>
<proteinExistence type="inferred from homology"/>
<keyword evidence="6 10" id="KW-1133">Transmembrane helix</keyword>
<accession>A0ABP0J6F7</accession>
<feature type="repeat" description="Solcar" evidence="8">
    <location>
        <begin position="212"/>
        <end position="303"/>
    </location>
</feature>
<sequence length="321" mass="33589">MADNPVWKACKPFATGSLSGMFATCCIQPIDMVKVRIQLTAGTAEAAGPMTIVSSMLKNEGIGAFYTGLTAGLTRQVVYTGARLGLFDQFTGMVKKPGKSLSVVENGGCALAAGGLAALIGNPADLALIRMQADSMKPVAERAGYSNVFTTMGKIVASEGPLGLMAGAAPTATRAIDAARTSPPFRGAMALNLGMLAGNSIAKDNLASFGVTGGPLVFGASAIAGFFASFFSLPFDFVKTQMQKQKKDPVTGELPYKSSIDCATKIMAEGGPLRFYAGFPTYYVRIAPHAMLTLIAQDFIKKSCSADQRLNIQDMYGIAQE</sequence>
<evidence type="ECO:0000256" key="1">
    <source>
        <dbReference type="ARBA" id="ARBA00004141"/>
    </source>
</evidence>
<dbReference type="SUPFAM" id="SSF103506">
    <property type="entry name" value="Mitochondrial carrier"/>
    <property type="match status" value="1"/>
</dbReference>
<comment type="caution">
    <text evidence="11">The sequence shown here is derived from an EMBL/GenBank/DDBJ whole genome shotgun (WGS) entry which is preliminary data.</text>
</comment>
<evidence type="ECO:0000256" key="7">
    <source>
        <dbReference type="ARBA" id="ARBA00023136"/>
    </source>
</evidence>
<evidence type="ECO:0000256" key="6">
    <source>
        <dbReference type="ARBA" id="ARBA00022989"/>
    </source>
</evidence>
<keyword evidence="4 8" id="KW-0812">Transmembrane</keyword>
<dbReference type="PANTHER" id="PTHR45618">
    <property type="entry name" value="MITOCHONDRIAL DICARBOXYLATE CARRIER-RELATED"/>
    <property type="match status" value="1"/>
</dbReference>
<dbReference type="Pfam" id="PF00153">
    <property type="entry name" value="Mito_carr"/>
    <property type="match status" value="3"/>
</dbReference>
<evidence type="ECO:0000313" key="11">
    <source>
        <dbReference type="EMBL" id="CAK9009907.1"/>
    </source>
</evidence>
<keyword evidence="3 9" id="KW-0813">Transport</keyword>
<comment type="similarity">
    <text evidence="2 9">Belongs to the mitochondrial carrier (TC 2.A.29) family.</text>
</comment>
<evidence type="ECO:0000313" key="12">
    <source>
        <dbReference type="Proteomes" id="UP001642484"/>
    </source>
</evidence>
<dbReference type="InterPro" id="IPR023395">
    <property type="entry name" value="MCP_dom_sf"/>
</dbReference>
<evidence type="ECO:0000256" key="5">
    <source>
        <dbReference type="ARBA" id="ARBA00022737"/>
    </source>
</evidence>
<evidence type="ECO:0000256" key="8">
    <source>
        <dbReference type="PROSITE-ProRule" id="PRU00282"/>
    </source>
</evidence>
<feature type="repeat" description="Solcar" evidence="8">
    <location>
        <begin position="101"/>
        <end position="191"/>
    </location>
</feature>
<keyword evidence="12" id="KW-1185">Reference proteome</keyword>
<evidence type="ECO:0000256" key="2">
    <source>
        <dbReference type="ARBA" id="ARBA00006375"/>
    </source>
</evidence>
<feature type="repeat" description="Solcar" evidence="8">
    <location>
        <begin position="7"/>
        <end position="93"/>
    </location>
</feature>
<feature type="transmembrane region" description="Helical" evidence="10">
    <location>
        <begin position="216"/>
        <end position="238"/>
    </location>
</feature>
<keyword evidence="7 8" id="KW-0472">Membrane</keyword>
<evidence type="ECO:0000256" key="9">
    <source>
        <dbReference type="RuleBase" id="RU000488"/>
    </source>
</evidence>
<reference evidence="11 12" key="1">
    <citation type="submission" date="2024-02" db="EMBL/GenBank/DDBJ databases">
        <authorList>
            <person name="Chen Y."/>
            <person name="Shah S."/>
            <person name="Dougan E. K."/>
            <person name="Thang M."/>
            <person name="Chan C."/>
        </authorList>
    </citation>
    <scope>NUCLEOTIDE SEQUENCE [LARGE SCALE GENOMIC DNA]</scope>
</reference>
<organism evidence="11 12">
    <name type="scientific">Durusdinium trenchii</name>
    <dbReference type="NCBI Taxonomy" id="1381693"/>
    <lineage>
        <taxon>Eukaryota</taxon>
        <taxon>Sar</taxon>
        <taxon>Alveolata</taxon>
        <taxon>Dinophyceae</taxon>
        <taxon>Suessiales</taxon>
        <taxon>Symbiodiniaceae</taxon>
        <taxon>Durusdinium</taxon>
    </lineage>
</organism>